<sequence length="80" mass="8589">MKALDLTTVSILLVLTAIFVMLIDHDGQFIDLVFEVTSAFGTVGLSRGTTGELDDIGRAGDADDLERDVSHASRSMSRCT</sequence>
<evidence type="ECO:0000256" key="2">
    <source>
        <dbReference type="ARBA" id="ARBA00022448"/>
    </source>
</evidence>
<keyword evidence="10" id="KW-1185">Reference proteome</keyword>
<dbReference type="Proteomes" id="UP001165641">
    <property type="component" value="Unassembled WGS sequence"/>
</dbReference>
<organism evidence="9 10">
    <name type="scientific">Paracoccus onchidii</name>
    <dbReference type="NCBI Taxonomy" id="3017813"/>
    <lineage>
        <taxon>Bacteria</taxon>
        <taxon>Pseudomonadati</taxon>
        <taxon>Pseudomonadota</taxon>
        <taxon>Alphaproteobacteria</taxon>
        <taxon>Rhodobacterales</taxon>
        <taxon>Paracoccaceae</taxon>
        <taxon>Paracoccus</taxon>
    </lineage>
</organism>
<keyword evidence="6 8" id="KW-0472">Membrane</keyword>
<dbReference type="Pfam" id="PF02386">
    <property type="entry name" value="TrkH"/>
    <property type="match status" value="1"/>
</dbReference>
<dbReference type="RefSeq" id="WP_271888850.1">
    <property type="nucleotide sequence ID" value="NZ_JAQBIE010000010.1"/>
</dbReference>
<dbReference type="InterPro" id="IPR003445">
    <property type="entry name" value="Cat_transpt"/>
</dbReference>
<accession>A0ABT4ZEE9</accession>
<name>A0ABT4ZEE9_9RHOB</name>
<proteinExistence type="predicted"/>
<keyword evidence="5" id="KW-0406">Ion transport</keyword>
<protein>
    <submittedName>
        <fullName evidence="9">Uncharacterized protein</fullName>
    </submittedName>
</protein>
<evidence type="ECO:0000313" key="9">
    <source>
        <dbReference type="EMBL" id="MDB6177727.1"/>
    </source>
</evidence>
<comment type="subcellular location">
    <subcellularLocation>
        <location evidence="1">Membrane</location>
        <topology evidence="1">Multi-pass membrane protein</topology>
    </subcellularLocation>
</comment>
<keyword evidence="4 8" id="KW-1133">Transmembrane helix</keyword>
<gene>
    <name evidence="9" type="ORF">PAF17_09410</name>
</gene>
<feature type="transmembrane region" description="Helical" evidence="8">
    <location>
        <begin position="6"/>
        <end position="23"/>
    </location>
</feature>
<comment type="caution">
    <text evidence="9">The sequence shown here is derived from an EMBL/GenBank/DDBJ whole genome shotgun (WGS) entry which is preliminary data.</text>
</comment>
<evidence type="ECO:0000256" key="6">
    <source>
        <dbReference type="ARBA" id="ARBA00023136"/>
    </source>
</evidence>
<keyword evidence="3 8" id="KW-0812">Transmembrane</keyword>
<feature type="region of interest" description="Disordered" evidence="7">
    <location>
        <begin position="57"/>
        <end position="80"/>
    </location>
</feature>
<evidence type="ECO:0000256" key="1">
    <source>
        <dbReference type="ARBA" id="ARBA00004141"/>
    </source>
</evidence>
<keyword evidence="2" id="KW-0813">Transport</keyword>
<evidence type="ECO:0000256" key="5">
    <source>
        <dbReference type="ARBA" id="ARBA00023065"/>
    </source>
</evidence>
<evidence type="ECO:0000256" key="4">
    <source>
        <dbReference type="ARBA" id="ARBA00022989"/>
    </source>
</evidence>
<evidence type="ECO:0000256" key="7">
    <source>
        <dbReference type="SAM" id="MobiDB-lite"/>
    </source>
</evidence>
<feature type="compositionally biased region" description="Basic and acidic residues" evidence="7">
    <location>
        <begin position="57"/>
        <end position="71"/>
    </location>
</feature>
<dbReference type="EMBL" id="JAQBIE010000010">
    <property type="protein sequence ID" value="MDB6177727.1"/>
    <property type="molecule type" value="Genomic_DNA"/>
</dbReference>
<reference evidence="9" key="1">
    <citation type="submission" date="2022-12" db="EMBL/GenBank/DDBJ databases">
        <title>Paracoccus onchidii sp. nov., isolated from a marine invertebrate from the South China Sea.</title>
        <authorList>
            <person name="Xu S."/>
            <person name="Liu Z."/>
            <person name="Xu Y."/>
        </authorList>
    </citation>
    <scope>NUCLEOTIDE SEQUENCE</scope>
    <source>
        <strain evidence="9">Z330</strain>
    </source>
</reference>
<evidence type="ECO:0000256" key="8">
    <source>
        <dbReference type="SAM" id="Phobius"/>
    </source>
</evidence>
<evidence type="ECO:0000313" key="10">
    <source>
        <dbReference type="Proteomes" id="UP001165641"/>
    </source>
</evidence>
<evidence type="ECO:0000256" key="3">
    <source>
        <dbReference type="ARBA" id="ARBA00022692"/>
    </source>
</evidence>